<dbReference type="RefSeq" id="WP_250195865.1">
    <property type="nucleotide sequence ID" value="NZ_CP097635.1"/>
</dbReference>
<proteinExistence type="predicted"/>
<dbReference type="Gene3D" id="3.30.1330.60">
    <property type="entry name" value="OmpA-like domain"/>
    <property type="match status" value="1"/>
</dbReference>
<feature type="chain" id="PRO_5045582678" evidence="2">
    <location>
        <begin position="25"/>
        <end position="211"/>
    </location>
</feature>
<gene>
    <name evidence="4" type="ORF">MW290_03135</name>
</gene>
<dbReference type="Pfam" id="PF00691">
    <property type="entry name" value="OmpA"/>
    <property type="match status" value="1"/>
</dbReference>
<feature type="signal peptide" evidence="2">
    <location>
        <begin position="1"/>
        <end position="24"/>
    </location>
</feature>
<evidence type="ECO:0000256" key="2">
    <source>
        <dbReference type="SAM" id="SignalP"/>
    </source>
</evidence>
<reference evidence="4" key="1">
    <citation type="submission" date="2022-05" db="EMBL/GenBank/DDBJ databases">
        <title>An RpoN-dependent PEP-CTERM gene is involved in floc formation of an Aquincola tertiaricarbonis strain.</title>
        <authorList>
            <person name="Qiu D."/>
            <person name="Xia M."/>
        </authorList>
    </citation>
    <scope>NUCLEOTIDE SEQUENCE</scope>
    <source>
        <strain evidence="4">RN12</strain>
    </source>
</reference>
<organism evidence="4 5">
    <name type="scientific">Aquincola tertiaricarbonis</name>
    <dbReference type="NCBI Taxonomy" id="391953"/>
    <lineage>
        <taxon>Bacteria</taxon>
        <taxon>Pseudomonadati</taxon>
        <taxon>Pseudomonadota</taxon>
        <taxon>Betaproteobacteria</taxon>
        <taxon>Burkholderiales</taxon>
        <taxon>Sphaerotilaceae</taxon>
        <taxon>Aquincola</taxon>
    </lineage>
</organism>
<accession>A0ABY4S6W2</accession>
<dbReference type="SUPFAM" id="SSF103088">
    <property type="entry name" value="OmpA-like"/>
    <property type="match status" value="1"/>
</dbReference>
<dbReference type="PROSITE" id="PS51257">
    <property type="entry name" value="PROKAR_LIPOPROTEIN"/>
    <property type="match status" value="1"/>
</dbReference>
<feature type="domain" description="OmpA-like" evidence="3">
    <location>
        <begin position="84"/>
        <end position="194"/>
    </location>
</feature>
<evidence type="ECO:0000259" key="3">
    <source>
        <dbReference type="PROSITE" id="PS51123"/>
    </source>
</evidence>
<evidence type="ECO:0000313" key="5">
    <source>
        <dbReference type="Proteomes" id="UP001056201"/>
    </source>
</evidence>
<dbReference type="EMBL" id="CP097635">
    <property type="protein sequence ID" value="URI07632.1"/>
    <property type="molecule type" value="Genomic_DNA"/>
</dbReference>
<name>A0ABY4S6W2_AQUTE</name>
<evidence type="ECO:0000256" key="1">
    <source>
        <dbReference type="PROSITE-ProRule" id="PRU00473"/>
    </source>
</evidence>
<dbReference type="InterPro" id="IPR006665">
    <property type="entry name" value="OmpA-like"/>
</dbReference>
<protein>
    <submittedName>
        <fullName evidence="4">OmpA family protein</fullName>
    </submittedName>
</protein>
<keyword evidence="5" id="KW-1185">Reference proteome</keyword>
<keyword evidence="1" id="KW-0472">Membrane</keyword>
<dbReference type="Proteomes" id="UP001056201">
    <property type="component" value="Chromosome 1"/>
</dbReference>
<dbReference type="InterPro" id="IPR036737">
    <property type="entry name" value="OmpA-like_sf"/>
</dbReference>
<sequence length="211" mass="22482">MRTLTLTALLIALTACSSPPPLPSADDAPLRPVNTPEAVELQSCRNALHNGRIELRESREQVALQASRLVQWAQQGATAPLVPRGNTVVTVRFAFGAHEADLPASVLQGLIPAARQAPLIVLRGRTDGTRDSFAEARVARERANTIRDLLVAAGIEPTRIRTTYQPSGDHVADNGSAGGRDLNRRVEIELYRVAPEPVTAQALAAGAVIAP</sequence>
<dbReference type="PROSITE" id="PS51123">
    <property type="entry name" value="OMPA_2"/>
    <property type="match status" value="1"/>
</dbReference>
<evidence type="ECO:0000313" key="4">
    <source>
        <dbReference type="EMBL" id="URI07632.1"/>
    </source>
</evidence>
<keyword evidence="2" id="KW-0732">Signal</keyword>